<organism evidence="8 9">
    <name type="scientific">Plectus sambesii</name>
    <dbReference type="NCBI Taxonomy" id="2011161"/>
    <lineage>
        <taxon>Eukaryota</taxon>
        <taxon>Metazoa</taxon>
        <taxon>Ecdysozoa</taxon>
        <taxon>Nematoda</taxon>
        <taxon>Chromadorea</taxon>
        <taxon>Plectida</taxon>
        <taxon>Plectina</taxon>
        <taxon>Plectoidea</taxon>
        <taxon>Plectidae</taxon>
        <taxon>Plectus</taxon>
    </lineage>
</organism>
<evidence type="ECO:0000256" key="2">
    <source>
        <dbReference type="ARBA" id="ARBA00022737"/>
    </source>
</evidence>
<proteinExistence type="predicted"/>
<dbReference type="GO" id="GO:0008270">
    <property type="term" value="F:zinc ion binding"/>
    <property type="evidence" value="ECO:0007669"/>
    <property type="project" value="UniProtKB-KW"/>
</dbReference>
<dbReference type="InterPro" id="IPR013087">
    <property type="entry name" value="Znf_C2H2_type"/>
</dbReference>
<dbReference type="Proteomes" id="UP000887566">
    <property type="component" value="Unplaced"/>
</dbReference>
<dbReference type="InterPro" id="IPR050688">
    <property type="entry name" value="Zinc_finger/UBP_domain"/>
</dbReference>
<reference evidence="9" key="1">
    <citation type="submission" date="2022-11" db="UniProtKB">
        <authorList>
            <consortium name="WormBaseParasite"/>
        </authorList>
    </citation>
    <scope>IDENTIFICATION</scope>
</reference>
<dbReference type="AlphaFoldDB" id="A0A914W164"/>
<dbReference type="PANTHER" id="PTHR24403">
    <property type="entry name" value="ZINC FINGER PROTEIN"/>
    <property type="match status" value="1"/>
</dbReference>
<dbReference type="Gene3D" id="3.30.160.60">
    <property type="entry name" value="Classic Zinc Finger"/>
    <property type="match status" value="3"/>
</dbReference>
<dbReference type="InterPro" id="IPR036236">
    <property type="entry name" value="Znf_C2H2_sf"/>
</dbReference>
<feature type="region of interest" description="Disordered" evidence="6">
    <location>
        <begin position="1"/>
        <end position="76"/>
    </location>
</feature>
<dbReference type="PROSITE" id="PS00028">
    <property type="entry name" value="ZINC_FINGER_C2H2_1"/>
    <property type="match status" value="7"/>
</dbReference>
<feature type="compositionally biased region" description="Basic residues" evidence="6">
    <location>
        <begin position="60"/>
        <end position="70"/>
    </location>
</feature>
<feature type="compositionally biased region" description="Basic and acidic residues" evidence="6">
    <location>
        <begin position="571"/>
        <end position="580"/>
    </location>
</feature>
<sequence length="828" mass="92894">MSIPSADSSSVRSSRRKQQLELDQEEDEIEEVPISAPSVQIDDSSPKKKRTVTGIEPSLKSRRSQSKRMKGMSGRGMIVRGGVPSRAVAHEQQQQPFRSLAELLLVHLEEGPGPSAMEEMEKEQNVRKIDSFACGACSRSFNRHNILHAHMAFNHTDTLMCTVCNKSAAILRQCNVCKTCGEYAHNMLEHEKSHFRDKVGRGAQFECPICYRSFTKMYDVKMHVARAHKMKKARFPCRFCKQTFATRYARDRHATTHAEFVPDTDQVWQKVCDLQDEMSDSLLPYQCPLCYYILGCRKSLRNHVLIKHRFHGAESPSTGNTMKQPKIEPGTSQTVSTSRVFVAPKVKTERAPEEQLTWIKVWSDDAASLQERSAGTTVTVKCEPGEPIPIVDTVVPVGRPGVGAVDRRGFDDGQTLFACWKCDRRFKSAPLLQQHVLIEHYEKQIDFACDICKQVFPRKYAMLMHRMEHESAEFRKELINKYLLEIKCPLTGKTRYHCTSCTASFHDIAGLQCHVLVKHVNLTARGKSSPDNQCANSALQHQILSSTVDVTMELPQSSRNADESAVSAEELMSKEEKKQQESLPSMNVAKAKGTCDSVVVSLRRTCHSSAKVEWGTQTDGGRSLVTPPTVGVADLINEFPATHKFSEDAKTIVRNAREYLMLRGFPNTNLLTAFACKVPEDLVRQMEVESTRKAQVRSAEEAPRNFGRGSAGVRSYLDAETATELRAIVDNFFRFRSDLKCTAAELCKEIVAQLGTDRFPYRESVAKGILAQLGYHVGPKWIEPALPSQDRSAEPIAPSTSTDQRPARLHAFSPLVLPSRVSCRMVEQ</sequence>
<evidence type="ECO:0000256" key="4">
    <source>
        <dbReference type="ARBA" id="ARBA00022833"/>
    </source>
</evidence>
<feature type="region of interest" description="Disordered" evidence="6">
    <location>
        <begin position="555"/>
        <end position="584"/>
    </location>
</feature>
<dbReference type="PROSITE" id="PS50157">
    <property type="entry name" value="ZINC_FINGER_C2H2_2"/>
    <property type="match status" value="5"/>
</dbReference>
<dbReference type="SUPFAM" id="SSF57667">
    <property type="entry name" value="beta-beta-alpha zinc fingers"/>
    <property type="match status" value="1"/>
</dbReference>
<dbReference type="GO" id="GO:0010468">
    <property type="term" value="P:regulation of gene expression"/>
    <property type="evidence" value="ECO:0007669"/>
    <property type="project" value="TreeGrafter"/>
</dbReference>
<keyword evidence="4" id="KW-0862">Zinc</keyword>
<accession>A0A914W164</accession>
<feature type="domain" description="C2H2-type" evidence="7">
    <location>
        <begin position="132"/>
        <end position="156"/>
    </location>
</feature>
<dbReference type="PANTHER" id="PTHR24403:SF67">
    <property type="entry name" value="FI01116P-RELATED"/>
    <property type="match status" value="1"/>
</dbReference>
<feature type="domain" description="C2H2-type" evidence="7">
    <location>
        <begin position="447"/>
        <end position="474"/>
    </location>
</feature>
<protein>
    <submittedName>
        <fullName evidence="9">C2H2-type domain-containing protein</fullName>
    </submittedName>
</protein>
<dbReference type="Pfam" id="PF00096">
    <property type="entry name" value="zf-C2H2"/>
    <property type="match status" value="1"/>
</dbReference>
<keyword evidence="3 5" id="KW-0863">Zinc-finger</keyword>
<evidence type="ECO:0000259" key="7">
    <source>
        <dbReference type="PROSITE" id="PS50157"/>
    </source>
</evidence>
<feature type="domain" description="C2H2-type" evidence="7">
    <location>
        <begin position="235"/>
        <end position="262"/>
    </location>
</feature>
<dbReference type="GO" id="GO:0005634">
    <property type="term" value="C:nucleus"/>
    <property type="evidence" value="ECO:0007669"/>
    <property type="project" value="TreeGrafter"/>
</dbReference>
<keyword evidence="2" id="KW-0677">Repeat</keyword>
<name>A0A914W164_9BILA</name>
<evidence type="ECO:0000313" key="8">
    <source>
        <dbReference type="Proteomes" id="UP000887566"/>
    </source>
</evidence>
<evidence type="ECO:0000256" key="6">
    <source>
        <dbReference type="SAM" id="MobiDB-lite"/>
    </source>
</evidence>
<keyword evidence="8" id="KW-1185">Reference proteome</keyword>
<feature type="compositionally biased region" description="Low complexity" evidence="6">
    <location>
        <begin position="1"/>
        <end position="12"/>
    </location>
</feature>
<evidence type="ECO:0000256" key="5">
    <source>
        <dbReference type="PROSITE-ProRule" id="PRU00042"/>
    </source>
</evidence>
<feature type="compositionally biased region" description="Acidic residues" evidence="6">
    <location>
        <begin position="22"/>
        <end position="31"/>
    </location>
</feature>
<feature type="domain" description="C2H2-type" evidence="7">
    <location>
        <begin position="205"/>
        <end position="233"/>
    </location>
</feature>
<dbReference type="SMART" id="SM00355">
    <property type="entry name" value="ZnF_C2H2"/>
    <property type="match status" value="8"/>
</dbReference>
<feature type="domain" description="C2H2-type" evidence="7">
    <location>
        <begin position="417"/>
        <end position="445"/>
    </location>
</feature>
<keyword evidence="1" id="KW-0479">Metal-binding</keyword>
<evidence type="ECO:0000313" key="9">
    <source>
        <dbReference type="WBParaSite" id="PSAMB.scaffold2size251193.g737.t1"/>
    </source>
</evidence>
<evidence type="ECO:0000256" key="3">
    <source>
        <dbReference type="ARBA" id="ARBA00022771"/>
    </source>
</evidence>
<feature type="region of interest" description="Disordered" evidence="6">
    <location>
        <begin position="313"/>
        <end position="334"/>
    </location>
</feature>
<evidence type="ECO:0000256" key="1">
    <source>
        <dbReference type="ARBA" id="ARBA00022723"/>
    </source>
</evidence>
<dbReference type="WBParaSite" id="PSAMB.scaffold2size251193.g737.t1">
    <property type="protein sequence ID" value="PSAMB.scaffold2size251193.g737.t1"/>
    <property type="gene ID" value="PSAMB.scaffold2size251193.g737"/>
</dbReference>